<proteinExistence type="predicted"/>
<keyword evidence="2" id="KW-1185">Reference proteome</keyword>
<dbReference type="PANTHER" id="PTHR43861">
    <property type="entry name" value="TRANS-ACONITATE 2-METHYLTRANSFERASE-RELATED"/>
    <property type="match status" value="1"/>
</dbReference>
<comment type="caution">
    <text evidence="1">The sequence shown here is derived from an EMBL/GenBank/DDBJ whole genome shotgun (WGS) entry which is preliminary data.</text>
</comment>
<evidence type="ECO:0000313" key="2">
    <source>
        <dbReference type="Proteomes" id="UP000295689"/>
    </source>
</evidence>
<dbReference type="GO" id="GO:0032259">
    <property type="term" value="P:methylation"/>
    <property type="evidence" value="ECO:0007669"/>
    <property type="project" value="UniProtKB-KW"/>
</dbReference>
<gene>
    <name evidence="1" type="ORF">EV146_10649</name>
</gene>
<evidence type="ECO:0000313" key="1">
    <source>
        <dbReference type="EMBL" id="TCN24850.1"/>
    </source>
</evidence>
<dbReference type="InterPro" id="IPR029063">
    <property type="entry name" value="SAM-dependent_MTases_sf"/>
</dbReference>
<dbReference type="Gene3D" id="3.40.50.150">
    <property type="entry name" value="Vaccinia Virus protein VP39"/>
    <property type="match status" value="1"/>
</dbReference>
<dbReference type="Pfam" id="PF13489">
    <property type="entry name" value="Methyltransf_23"/>
    <property type="match status" value="1"/>
</dbReference>
<dbReference type="EMBL" id="SLVV01000006">
    <property type="protein sequence ID" value="TCN24850.1"/>
    <property type="molecule type" value="Genomic_DNA"/>
</dbReference>
<protein>
    <submittedName>
        <fullName evidence="1">Methyltransferase family protein</fullName>
    </submittedName>
</protein>
<name>A0A4V2RDH9_9BACI</name>
<dbReference type="AlphaFoldDB" id="A0A4V2RDH9"/>
<sequence length="194" mass="22056">MIPEKMKITNGMLLEHLARYYFAMHYAKGRILDFACGTGYGSKLIARSCKETAEIVAVDIDASAIEYALKKHYHPKVKYVKSDATDTEIANRLGLFDVIISFETLEHVNNETAYLQNIFQMLKPGGTLIISTPFGAGRGKPTKEPFHIHQLTEEEFLTLFNHYSEVDFYYQKSVLIEPKRPGKHYPFGIAVCTK</sequence>
<dbReference type="Proteomes" id="UP000295689">
    <property type="component" value="Unassembled WGS sequence"/>
</dbReference>
<keyword evidence="1" id="KW-0489">Methyltransferase</keyword>
<dbReference type="SUPFAM" id="SSF53335">
    <property type="entry name" value="S-adenosyl-L-methionine-dependent methyltransferases"/>
    <property type="match status" value="1"/>
</dbReference>
<keyword evidence="1" id="KW-0808">Transferase</keyword>
<dbReference type="RefSeq" id="WP_181215860.1">
    <property type="nucleotide sequence ID" value="NZ_JABUHM010000004.1"/>
</dbReference>
<dbReference type="CDD" id="cd02440">
    <property type="entry name" value="AdoMet_MTases"/>
    <property type="match status" value="1"/>
</dbReference>
<dbReference type="GO" id="GO:0008168">
    <property type="term" value="F:methyltransferase activity"/>
    <property type="evidence" value="ECO:0007669"/>
    <property type="project" value="UniProtKB-KW"/>
</dbReference>
<accession>A0A4V2RDH9</accession>
<organism evidence="1 2">
    <name type="scientific">Mesobacillus foraminis</name>
    <dbReference type="NCBI Taxonomy" id="279826"/>
    <lineage>
        <taxon>Bacteria</taxon>
        <taxon>Bacillati</taxon>
        <taxon>Bacillota</taxon>
        <taxon>Bacilli</taxon>
        <taxon>Bacillales</taxon>
        <taxon>Bacillaceae</taxon>
        <taxon>Mesobacillus</taxon>
    </lineage>
</organism>
<reference evidence="1 2" key="1">
    <citation type="journal article" date="2015" name="Stand. Genomic Sci.">
        <title>Genomic Encyclopedia of Bacterial and Archaeal Type Strains, Phase III: the genomes of soil and plant-associated and newly described type strains.</title>
        <authorList>
            <person name="Whitman W.B."/>
            <person name="Woyke T."/>
            <person name="Klenk H.P."/>
            <person name="Zhou Y."/>
            <person name="Lilburn T.G."/>
            <person name="Beck B.J."/>
            <person name="De Vos P."/>
            <person name="Vandamme P."/>
            <person name="Eisen J.A."/>
            <person name="Garrity G."/>
            <person name="Hugenholtz P."/>
            <person name="Kyrpides N.C."/>
        </authorList>
    </citation>
    <scope>NUCLEOTIDE SEQUENCE [LARGE SCALE GENOMIC DNA]</scope>
    <source>
        <strain evidence="1 2">CV53</strain>
    </source>
</reference>